<dbReference type="OrthoDB" id="3228793at2759"/>
<dbReference type="Proteomes" id="UP000186601">
    <property type="component" value="Unassembled WGS sequence"/>
</dbReference>
<dbReference type="Pfam" id="PF14200">
    <property type="entry name" value="RicinB_lectin_2"/>
    <property type="match status" value="1"/>
</dbReference>
<protein>
    <recommendedName>
        <fullName evidence="2">Ricin B lectin domain-containing protein</fullName>
    </recommendedName>
</protein>
<feature type="region of interest" description="Disordered" evidence="1">
    <location>
        <begin position="1"/>
        <end position="68"/>
    </location>
</feature>
<reference evidence="3 4" key="1">
    <citation type="submission" date="2018-02" db="EMBL/GenBank/DDBJ databases">
        <title>Genome sequence of the basidiomycete white-rot fungus Phlebia centrifuga.</title>
        <authorList>
            <person name="Granchi Z."/>
            <person name="Peng M."/>
            <person name="de Vries R.P."/>
            <person name="Hilden K."/>
            <person name="Makela M.R."/>
            <person name="Grigoriev I."/>
            <person name="Riley R."/>
        </authorList>
    </citation>
    <scope>NUCLEOTIDE SEQUENCE [LARGE SCALE GENOMIC DNA]</scope>
    <source>
        <strain evidence="3 4">FBCC195</strain>
    </source>
</reference>
<evidence type="ECO:0000313" key="4">
    <source>
        <dbReference type="Proteomes" id="UP000186601"/>
    </source>
</evidence>
<accession>A0A2R6NQ26</accession>
<evidence type="ECO:0000313" key="3">
    <source>
        <dbReference type="EMBL" id="PSR74593.1"/>
    </source>
</evidence>
<dbReference type="CDD" id="cd23422">
    <property type="entry name" value="beta-trefoil_Ricin_MPL_CNL"/>
    <property type="match status" value="1"/>
</dbReference>
<dbReference type="InterPro" id="IPR035992">
    <property type="entry name" value="Ricin_B-like_lectins"/>
</dbReference>
<dbReference type="Gene3D" id="2.80.10.50">
    <property type="match status" value="1"/>
</dbReference>
<dbReference type="EMBL" id="MLYV02000976">
    <property type="protein sequence ID" value="PSR74593.1"/>
    <property type="molecule type" value="Genomic_DNA"/>
</dbReference>
<feature type="domain" description="Ricin B lectin" evidence="2">
    <location>
        <begin position="88"/>
        <end position="158"/>
    </location>
</feature>
<gene>
    <name evidence="3" type="ORF">PHLCEN_2v9770</name>
</gene>
<comment type="caution">
    <text evidence="3">The sequence shown here is derived from an EMBL/GenBank/DDBJ whole genome shotgun (WGS) entry which is preliminary data.</text>
</comment>
<name>A0A2R6NQ26_9APHY</name>
<dbReference type="AlphaFoldDB" id="A0A2R6NQ26"/>
<keyword evidence="4" id="KW-1185">Reference proteome</keyword>
<proteinExistence type="predicted"/>
<feature type="compositionally biased region" description="Low complexity" evidence="1">
    <location>
        <begin position="1"/>
        <end position="18"/>
    </location>
</feature>
<dbReference type="SUPFAM" id="SSF50370">
    <property type="entry name" value="Ricin B-like lectins"/>
    <property type="match status" value="1"/>
</dbReference>
<evidence type="ECO:0000256" key="1">
    <source>
        <dbReference type="SAM" id="MobiDB-lite"/>
    </source>
</evidence>
<dbReference type="InterPro" id="IPR000772">
    <property type="entry name" value="Ricin_B_lectin"/>
</dbReference>
<organism evidence="3 4">
    <name type="scientific">Hermanssonia centrifuga</name>
    <dbReference type="NCBI Taxonomy" id="98765"/>
    <lineage>
        <taxon>Eukaryota</taxon>
        <taxon>Fungi</taxon>
        <taxon>Dikarya</taxon>
        <taxon>Basidiomycota</taxon>
        <taxon>Agaricomycotina</taxon>
        <taxon>Agaricomycetes</taxon>
        <taxon>Polyporales</taxon>
        <taxon>Meruliaceae</taxon>
        <taxon>Hermanssonia</taxon>
    </lineage>
</organism>
<sequence>MGNAPSSQSQSSRSIRSRISGKERDLRDGPSIGRLSHVVSFYETPPGSLKAGRHTPGPETPAADVTEAKPEPAAIQDPDWDRLAKQLKWKPGVYTIVNAQSGTVVDLSGADNKSVIGFPQHNGKNQQWRFAPSGGGYTIQSVSSGEYLTLDSISDGGALRMSPFPVAWRVDSGNEENELLVRILWPNEKYALELADFGNPAPGTKVQLVSYKPEQACQLWRMIEQQVDSTSEDMRYEATSTTAPSEALVISEDKDAVTTTRTTTTVTTVTTVTKTPRPET</sequence>
<evidence type="ECO:0000259" key="2">
    <source>
        <dbReference type="Pfam" id="PF14200"/>
    </source>
</evidence>